<comment type="similarity">
    <text evidence="3">Belongs to the UPF0677 family.</text>
</comment>
<evidence type="ECO:0000256" key="1">
    <source>
        <dbReference type="ARBA" id="ARBA00022603"/>
    </source>
</evidence>
<dbReference type="NCBIfam" id="TIGR00027">
    <property type="entry name" value="mthyl_TIGR00027"/>
    <property type="match status" value="1"/>
</dbReference>
<accession>A0ABS6E2X8</accession>
<dbReference type="EC" id="2.1.1.-" evidence="3"/>
<sequence>MENNKASFTALMTAYGRAYHSINESPKIFDDFLVKQLITEEEYEGISNNLAGSINFFAPDKAQSCKDKESALKTVIQNQIAPISLSRSRYTEDMLKLSIKLGVKQYVILGAGFDTFVFRNTELLNYIDVFELDHPATQELKLNRIKMAGWEIPENLHFIPVDFSKNNFIEAIKNSTFDTNKLSFYSWLGVTYYLSRNETLDTLKSIGNISLKGSSVVFDYPDCNIFDTNKTTRRVQNMIHAAIQSGEPMKNCYSNTELISDLEEAGFQLYEHLTPVEIEERYFKGRSDDYHAFENVNFALVVKE</sequence>
<organism evidence="4 5">
    <name type="scientific">Tissierella simiarum</name>
    <dbReference type="NCBI Taxonomy" id="2841534"/>
    <lineage>
        <taxon>Bacteria</taxon>
        <taxon>Bacillati</taxon>
        <taxon>Bacillota</taxon>
        <taxon>Tissierellia</taxon>
        <taxon>Tissierellales</taxon>
        <taxon>Tissierellaceae</taxon>
        <taxon>Tissierella</taxon>
    </lineage>
</organism>
<keyword evidence="3" id="KW-0949">S-adenosyl-L-methionine</keyword>
<comment type="function">
    <text evidence="3">Exhibits S-adenosyl-L-methionine-dependent methyltransferase activity.</text>
</comment>
<keyword evidence="5" id="KW-1185">Reference proteome</keyword>
<dbReference type="GO" id="GO:0008168">
    <property type="term" value="F:methyltransferase activity"/>
    <property type="evidence" value="ECO:0007669"/>
    <property type="project" value="UniProtKB-KW"/>
</dbReference>
<reference evidence="4 5" key="1">
    <citation type="submission" date="2021-06" db="EMBL/GenBank/DDBJ databases">
        <authorList>
            <person name="Sun Q."/>
            <person name="Li D."/>
        </authorList>
    </citation>
    <scope>NUCLEOTIDE SEQUENCE [LARGE SCALE GENOMIC DNA]</scope>
    <source>
        <strain evidence="4 5">MSJ-40</strain>
    </source>
</reference>
<dbReference type="Proteomes" id="UP000749471">
    <property type="component" value="Unassembled WGS sequence"/>
</dbReference>
<proteinExistence type="inferred from homology"/>
<dbReference type="GO" id="GO:0032259">
    <property type="term" value="P:methylation"/>
    <property type="evidence" value="ECO:0007669"/>
    <property type="project" value="UniProtKB-KW"/>
</dbReference>
<evidence type="ECO:0000313" key="4">
    <source>
        <dbReference type="EMBL" id="MBU5437248.1"/>
    </source>
</evidence>
<protein>
    <recommendedName>
        <fullName evidence="3">S-adenosyl-L-methionine-dependent methyltransferase</fullName>
        <ecNumber evidence="3">2.1.1.-</ecNumber>
    </recommendedName>
</protein>
<evidence type="ECO:0000313" key="5">
    <source>
        <dbReference type="Proteomes" id="UP000749471"/>
    </source>
</evidence>
<keyword evidence="1 3" id="KW-0489">Methyltransferase</keyword>
<dbReference type="RefSeq" id="WP_216517175.1">
    <property type="nucleotide sequence ID" value="NZ_JAHLPM010000003.1"/>
</dbReference>
<dbReference type="InterPro" id="IPR007213">
    <property type="entry name" value="Ppm1/Ppm2/Tcmp"/>
</dbReference>
<gene>
    <name evidence="4" type="ORF">KQI42_04460</name>
</gene>
<keyword evidence="2" id="KW-0808">Transferase</keyword>
<dbReference type="PANTHER" id="PTHR43619:SF2">
    <property type="entry name" value="S-ADENOSYL-L-METHIONINE-DEPENDENT METHYLTRANSFERASES SUPERFAMILY PROTEIN"/>
    <property type="match status" value="1"/>
</dbReference>
<name>A0ABS6E2X8_9FIRM</name>
<evidence type="ECO:0000256" key="3">
    <source>
        <dbReference type="RuleBase" id="RU362030"/>
    </source>
</evidence>
<dbReference type="PANTHER" id="PTHR43619">
    <property type="entry name" value="S-ADENOSYL-L-METHIONINE-DEPENDENT METHYLTRANSFERASE YKTD-RELATED"/>
    <property type="match status" value="1"/>
</dbReference>
<dbReference type="Pfam" id="PF04072">
    <property type="entry name" value="LCM"/>
    <property type="match status" value="1"/>
</dbReference>
<evidence type="ECO:0000256" key="2">
    <source>
        <dbReference type="ARBA" id="ARBA00022679"/>
    </source>
</evidence>
<dbReference type="InterPro" id="IPR011610">
    <property type="entry name" value="SAM_mthyl_Trfase_ML2640-like"/>
</dbReference>
<dbReference type="EMBL" id="JAHLPM010000003">
    <property type="protein sequence ID" value="MBU5437248.1"/>
    <property type="molecule type" value="Genomic_DNA"/>
</dbReference>
<comment type="caution">
    <text evidence="4">The sequence shown here is derived from an EMBL/GenBank/DDBJ whole genome shotgun (WGS) entry which is preliminary data.</text>
</comment>